<dbReference type="EMBL" id="LGSS01000017">
    <property type="protein sequence ID" value="KNF07397.1"/>
    <property type="molecule type" value="Genomic_DNA"/>
</dbReference>
<dbReference type="RefSeq" id="WP_050356240.1">
    <property type="nucleotide sequence ID" value="NZ_LGSS01000017.1"/>
</dbReference>
<keyword evidence="3" id="KW-1185">Reference proteome</keyword>
<feature type="transmembrane region" description="Helical" evidence="1">
    <location>
        <begin position="17"/>
        <end position="39"/>
    </location>
</feature>
<dbReference type="STRING" id="1503.CLPU_17c00220"/>
<dbReference type="AlphaFoldDB" id="A0A0L0W7F9"/>
<evidence type="ECO:0000313" key="2">
    <source>
        <dbReference type="EMBL" id="KNF07397.1"/>
    </source>
</evidence>
<gene>
    <name evidence="2" type="primary">spoIIIAG</name>
    <name evidence="2" type="ORF">CLPU_17c00220</name>
</gene>
<sequence length="203" mass="22456">MIEKIKQLLAKNNSKKFFFNLIIALCIGILLIIVSDTFLTKENKKESKSISNEIGKNNTNIKENDLIQDYASSLENKLETILQEMNGVENVKVMITLEDTAERVPIFNTTKKNEKTNENDGQGGAREVFREDVSQEVVTTEGDSLMVIKEVKPKVKGVIVVANGAENIVVKEKLYSAVKTVLGISGSKVEVYSSKKGGISDEN</sequence>
<evidence type="ECO:0000313" key="3">
    <source>
        <dbReference type="Proteomes" id="UP000037267"/>
    </source>
</evidence>
<comment type="caution">
    <text evidence="2">The sequence shown here is derived from an EMBL/GenBank/DDBJ whole genome shotgun (WGS) entry which is preliminary data.</text>
</comment>
<proteinExistence type="predicted"/>
<name>A0A0L0W7F9_GOTPU</name>
<dbReference type="Proteomes" id="UP000037267">
    <property type="component" value="Unassembled WGS sequence"/>
</dbReference>
<keyword evidence="1" id="KW-1133">Transmembrane helix</keyword>
<evidence type="ECO:0000256" key="1">
    <source>
        <dbReference type="SAM" id="Phobius"/>
    </source>
</evidence>
<organism evidence="2 3">
    <name type="scientific">Gottschalkia purinilytica</name>
    <name type="common">Clostridium purinilyticum</name>
    <dbReference type="NCBI Taxonomy" id="1503"/>
    <lineage>
        <taxon>Bacteria</taxon>
        <taxon>Bacillati</taxon>
        <taxon>Bacillota</taxon>
        <taxon>Tissierellia</taxon>
        <taxon>Tissierellales</taxon>
        <taxon>Gottschalkiaceae</taxon>
        <taxon>Gottschalkia</taxon>
    </lineage>
</organism>
<dbReference type="OrthoDB" id="1634070at2"/>
<keyword evidence="1" id="KW-0472">Membrane</keyword>
<protein>
    <submittedName>
        <fullName evidence="2">Stage III sporulation protein AG</fullName>
    </submittedName>
</protein>
<accession>A0A0L0W7F9</accession>
<keyword evidence="1" id="KW-0812">Transmembrane</keyword>
<reference evidence="3" key="1">
    <citation type="submission" date="2015-07" db="EMBL/GenBank/DDBJ databases">
        <title>Draft genome sequence of the purine-degrading Gottschalkia purinilyticum DSM 1384 (formerly Clostridium purinilyticum).</title>
        <authorList>
            <person name="Poehlein A."/>
            <person name="Schiel-Bengelsdorf B."/>
            <person name="Bengelsdorf F.R."/>
            <person name="Daniel R."/>
            <person name="Duerre P."/>
        </authorList>
    </citation>
    <scope>NUCLEOTIDE SEQUENCE [LARGE SCALE GENOMIC DNA]</scope>
    <source>
        <strain evidence="3">DSM 1384</strain>
    </source>
</reference>